<accession>A0A6C0CML7</accession>
<dbReference type="AlphaFoldDB" id="A0A6C0CML7"/>
<evidence type="ECO:0000313" key="2">
    <source>
        <dbReference type="EMBL" id="QHT05848.1"/>
    </source>
</evidence>
<feature type="domain" description="Minor capsid protein P8 central region" evidence="1">
    <location>
        <begin position="41"/>
        <end position="151"/>
    </location>
</feature>
<organism evidence="2">
    <name type="scientific">viral metagenome</name>
    <dbReference type="NCBI Taxonomy" id="1070528"/>
    <lineage>
        <taxon>unclassified sequences</taxon>
        <taxon>metagenomes</taxon>
        <taxon>organismal metagenomes</taxon>
    </lineage>
</organism>
<name>A0A6C0CML7_9ZZZZ</name>
<evidence type="ECO:0000259" key="1">
    <source>
        <dbReference type="Pfam" id="PF19065"/>
    </source>
</evidence>
<sequence>MNINGRVNILGNNVKDRFNLYEKVPLNKKSTSYDEALTGSMQANAVSRAFFSVENIDSLQQQLIKGVYEESRTRFQIGKQDEDTLKIIMRSIFLQNSRNLPGNIQMQINELNKHVLDYAIPQIIGEAEAYIKYKNDVSTLAVPLSRPVSTYNSNILSQKTWF</sequence>
<dbReference type="EMBL" id="MN739460">
    <property type="protein sequence ID" value="QHT05848.1"/>
    <property type="molecule type" value="Genomic_DNA"/>
</dbReference>
<reference evidence="2" key="1">
    <citation type="journal article" date="2020" name="Nature">
        <title>Giant virus diversity and host interactions through global metagenomics.</title>
        <authorList>
            <person name="Schulz F."/>
            <person name="Roux S."/>
            <person name="Paez-Espino D."/>
            <person name="Jungbluth S."/>
            <person name="Walsh D.A."/>
            <person name="Denef V.J."/>
            <person name="McMahon K.D."/>
            <person name="Konstantinidis K.T."/>
            <person name="Eloe-Fadrosh E.A."/>
            <person name="Kyrpides N.C."/>
            <person name="Woyke T."/>
        </authorList>
    </citation>
    <scope>NUCLEOTIDE SEQUENCE</scope>
    <source>
        <strain evidence="2">GVMAG-M-3300021425-14</strain>
    </source>
</reference>
<protein>
    <recommendedName>
        <fullName evidence="1">Minor capsid protein P8 central region domain-containing protein</fullName>
    </recommendedName>
</protein>
<proteinExistence type="predicted"/>
<dbReference type="Pfam" id="PF19065">
    <property type="entry name" value="P8_CR"/>
    <property type="match status" value="1"/>
</dbReference>
<dbReference type="InterPro" id="IPR043916">
    <property type="entry name" value="P8_CR"/>
</dbReference>